<dbReference type="Pfam" id="PF07004">
    <property type="entry name" value="SHIPPO-rpt"/>
    <property type="match status" value="3"/>
</dbReference>
<name>A0A7S1JFP1_9EUGL</name>
<dbReference type="AlphaFoldDB" id="A0A7S1JFP1"/>
<feature type="region of interest" description="Disordered" evidence="1">
    <location>
        <begin position="1"/>
        <end position="87"/>
    </location>
</feature>
<reference evidence="2" key="1">
    <citation type="submission" date="2021-01" db="EMBL/GenBank/DDBJ databases">
        <authorList>
            <person name="Corre E."/>
            <person name="Pelletier E."/>
            <person name="Niang G."/>
            <person name="Scheremetjew M."/>
            <person name="Finn R."/>
            <person name="Kale V."/>
            <person name="Holt S."/>
            <person name="Cochrane G."/>
            <person name="Meng A."/>
            <person name="Brown T."/>
            <person name="Cohen L."/>
        </authorList>
    </citation>
    <scope>NUCLEOTIDE SEQUENCE</scope>
    <source>
        <strain evidence="2">NIES-381</strain>
    </source>
</reference>
<dbReference type="EMBL" id="HBGA01147205">
    <property type="protein sequence ID" value="CAD9042632.1"/>
    <property type="molecule type" value="Transcribed_RNA"/>
</dbReference>
<accession>A0A7S1JFP1</accession>
<evidence type="ECO:0000313" key="2">
    <source>
        <dbReference type="EMBL" id="CAD9042632.1"/>
    </source>
</evidence>
<dbReference type="InterPro" id="IPR010736">
    <property type="entry name" value="SHIPPO-rpt"/>
</dbReference>
<protein>
    <submittedName>
        <fullName evidence="2">Uncharacterized protein</fullName>
    </submittedName>
</protein>
<gene>
    <name evidence="2" type="ORF">EGYM00392_LOCUS53809</name>
</gene>
<proteinExistence type="predicted"/>
<evidence type="ECO:0000256" key="1">
    <source>
        <dbReference type="SAM" id="MobiDB-lite"/>
    </source>
</evidence>
<organism evidence="2">
    <name type="scientific">Eutreptiella gymnastica</name>
    <dbReference type="NCBI Taxonomy" id="73025"/>
    <lineage>
        <taxon>Eukaryota</taxon>
        <taxon>Discoba</taxon>
        <taxon>Euglenozoa</taxon>
        <taxon>Euglenida</taxon>
        <taxon>Spirocuta</taxon>
        <taxon>Euglenophyceae</taxon>
        <taxon>Eutreptiales</taxon>
        <taxon>Eutreptiaceae</taxon>
        <taxon>Eutreptiella</taxon>
    </lineage>
</organism>
<sequence>MGVKLSPPISDSPGPGAYTIPENKKEGISMGMKLSPPQSDGPGPGKYDLPTTEHGPKYTIAGRTTGPAPKPSPGPGAYEAPKAPRRGISMGKRVLTVTRQSPEYVLQVVSLNMGRDT</sequence>